<organism evidence="2 3">
    <name type="scientific">Thiocapsa imhoffii</name>
    <dbReference type="NCBI Taxonomy" id="382777"/>
    <lineage>
        <taxon>Bacteria</taxon>
        <taxon>Pseudomonadati</taxon>
        <taxon>Pseudomonadota</taxon>
        <taxon>Gammaproteobacteria</taxon>
        <taxon>Chromatiales</taxon>
        <taxon>Chromatiaceae</taxon>
        <taxon>Thiocapsa</taxon>
    </lineage>
</organism>
<accession>A0A9X1B8A9</accession>
<dbReference type="InterPro" id="IPR029063">
    <property type="entry name" value="SAM-dependent_MTases_sf"/>
</dbReference>
<keyword evidence="3" id="KW-1185">Reference proteome</keyword>
<sequence>MTDRRLIEDSLPLAEISVQSAREKYIRKGHISTLHLWWARRPLAACRAAVYAALVDAPVDDEERQRHHELLKKIVDWDLLDPSHPDHGLLKVAQANIARSHAARVARRHGSHDGADRPRVLDPFSGGGAIPLEAQRLGCETYANDLNPVAHVIELGSIYTLNVSRKMSFVREAAISCRTSTRPRNLDSRLKSSVGPSGYKGASIPRSACSTRPARKTARFSVTFGCGRCIVRIRPVAS</sequence>
<dbReference type="AlphaFoldDB" id="A0A9X1B8A9"/>
<dbReference type="SUPFAM" id="SSF53335">
    <property type="entry name" value="S-adenosyl-L-methionine-dependent methyltransferases"/>
    <property type="match status" value="2"/>
</dbReference>
<dbReference type="Gene3D" id="3.40.50.150">
    <property type="entry name" value="Vaccinia Virus protein VP39"/>
    <property type="match status" value="1"/>
</dbReference>
<dbReference type="Pfam" id="PF06634">
    <property type="entry name" value="DUF1156"/>
    <property type="match status" value="1"/>
</dbReference>
<evidence type="ECO:0000313" key="2">
    <source>
        <dbReference type="EMBL" id="MBK1643895.1"/>
    </source>
</evidence>
<protein>
    <recommendedName>
        <fullName evidence="1">DUF1156 domain-containing protein</fullName>
    </recommendedName>
</protein>
<dbReference type="InterPro" id="IPR009537">
    <property type="entry name" value="DUF1156"/>
</dbReference>
<dbReference type="EMBL" id="NRSD01000003">
    <property type="protein sequence ID" value="MBK1643895.1"/>
    <property type="molecule type" value="Genomic_DNA"/>
</dbReference>
<dbReference type="RefSeq" id="WP_200386703.1">
    <property type="nucleotide sequence ID" value="NZ_NRSD01000003.1"/>
</dbReference>
<gene>
    <name evidence="2" type="ORF">CKO25_04305</name>
</gene>
<evidence type="ECO:0000259" key="1">
    <source>
        <dbReference type="Pfam" id="PF06634"/>
    </source>
</evidence>
<reference evidence="2 3" key="1">
    <citation type="journal article" date="2020" name="Microorganisms">
        <title>Osmotic Adaptation and Compatible Solute Biosynthesis of Phototrophic Bacteria as Revealed from Genome Analyses.</title>
        <authorList>
            <person name="Imhoff J.F."/>
            <person name="Rahn T."/>
            <person name="Kunzel S."/>
            <person name="Keller A."/>
            <person name="Neulinger S.C."/>
        </authorList>
    </citation>
    <scope>NUCLEOTIDE SEQUENCE [LARGE SCALE GENOMIC DNA]</scope>
    <source>
        <strain evidence="2 3">DSM 21303</strain>
    </source>
</reference>
<proteinExistence type="predicted"/>
<evidence type="ECO:0000313" key="3">
    <source>
        <dbReference type="Proteomes" id="UP001138802"/>
    </source>
</evidence>
<dbReference type="Proteomes" id="UP001138802">
    <property type="component" value="Unassembled WGS sequence"/>
</dbReference>
<feature type="domain" description="DUF1156" evidence="1">
    <location>
        <begin position="11"/>
        <end position="63"/>
    </location>
</feature>
<comment type="caution">
    <text evidence="2">The sequence shown here is derived from an EMBL/GenBank/DDBJ whole genome shotgun (WGS) entry which is preliminary data.</text>
</comment>
<name>A0A9X1B8A9_9GAMM</name>